<name>H2XZW9_CIOIN</name>
<evidence type="ECO:0000313" key="2">
    <source>
        <dbReference type="Proteomes" id="UP000008144"/>
    </source>
</evidence>
<dbReference type="InParanoid" id="H2XZW9"/>
<sequence>MNKELHYRVHVTSGLHEQQQHQETIQFFSHQP</sequence>
<keyword evidence="2" id="KW-1185">Reference proteome</keyword>
<dbReference type="Proteomes" id="UP000008144">
    <property type="component" value="Chromosome 4"/>
</dbReference>
<reference evidence="1" key="3">
    <citation type="submission" date="2025-08" db="UniProtKB">
        <authorList>
            <consortium name="Ensembl"/>
        </authorList>
    </citation>
    <scope>IDENTIFICATION</scope>
</reference>
<evidence type="ECO:0000313" key="1">
    <source>
        <dbReference type="Ensembl" id="ENSCINP00000035203.1"/>
    </source>
</evidence>
<reference evidence="2" key="1">
    <citation type="journal article" date="2002" name="Science">
        <title>The draft genome of Ciona intestinalis: insights into chordate and vertebrate origins.</title>
        <authorList>
            <person name="Dehal P."/>
            <person name="Satou Y."/>
            <person name="Campbell R.K."/>
            <person name="Chapman J."/>
            <person name="Degnan B."/>
            <person name="De Tomaso A."/>
            <person name="Davidson B."/>
            <person name="Di Gregorio A."/>
            <person name="Gelpke M."/>
            <person name="Goodstein D.M."/>
            <person name="Harafuji N."/>
            <person name="Hastings K.E."/>
            <person name="Ho I."/>
            <person name="Hotta K."/>
            <person name="Huang W."/>
            <person name="Kawashima T."/>
            <person name="Lemaire P."/>
            <person name="Martinez D."/>
            <person name="Meinertzhagen I.A."/>
            <person name="Necula S."/>
            <person name="Nonaka M."/>
            <person name="Putnam N."/>
            <person name="Rash S."/>
            <person name="Saiga H."/>
            <person name="Satake M."/>
            <person name="Terry A."/>
            <person name="Yamada L."/>
            <person name="Wang H.G."/>
            <person name="Awazu S."/>
            <person name="Azumi K."/>
            <person name="Boore J."/>
            <person name="Branno M."/>
            <person name="Chin-Bow S."/>
            <person name="DeSantis R."/>
            <person name="Doyle S."/>
            <person name="Francino P."/>
            <person name="Keys D.N."/>
            <person name="Haga S."/>
            <person name="Hayashi H."/>
            <person name="Hino K."/>
            <person name="Imai K.S."/>
            <person name="Inaba K."/>
            <person name="Kano S."/>
            <person name="Kobayashi K."/>
            <person name="Kobayashi M."/>
            <person name="Lee B.I."/>
            <person name="Makabe K.W."/>
            <person name="Manohar C."/>
            <person name="Matassi G."/>
            <person name="Medina M."/>
            <person name="Mochizuki Y."/>
            <person name="Mount S."/>
            <person name="Morishita T."/>
            <person name="Miura S."/>
            <person name="Nakayama A."/>
            <person name="Nishizaka S."/>
            <person name="Nomoto H."/>
            <person name="Ohta F."/>
            <person name="Oishi K."/>
            <person name="Rigoutsos I."/>
            <person name="Sano M."/>
            <person name="Sasaki A."/>
            <person name="Sasakura Y."/>
            <person name="Shoguchi E."/>
            <person name="Shin-i T."/>
            <person name="Spagnuolo A."/>
            <person name="Stainier D."/>
            <person name="Suzuki M.M."/>
            <person name="Tassy O."/>
            <person name="Takatori N."/>
            <person name="Tokuoka M."/>
            <person name="Yagi K."/>
            <person name="Yoshizaki F."/>
            <person name="Wada S."/>
            <person name="Zhang C."/>
            <person name="Hyatt P.D."/>
            <person name="Larimer F."/>
            <person name="Detter C."/>
            <person name="Doggett N."/>
            <person name="Glavina T."/>
            <person name="Hawkins T."/>
            <person name="Richardson P."/>
            <person name="Lucas S."/>
            <person name="Kohara Y."/>
            <person name="Levine M."/>
            <person name="Satoh N."/>
            <person name="Rokhsar D.S."/>
        </authorList>
    </citation>
    <scope>NUCLEOTIDE SEQUENCE [LARGE SCALE GENOMIC DNA]</scope>
</reference>
<dbReference type="AlphaFoldDB" id="H2XZW9"/>
<dbReference type="Ensembl" id="ENSCINT00000031960.1">
    <property type="protein sequence ID" value="ENSCINP00000035203.1"/>
    <property type="gene ID" value="ENSCING00000019586.1"/>
</dbReference>
<dbReference type="HOGENOM" id="CLU_3392168_0_0_1"/>
<reference evidence="1" key="4">
    <citation type="submission" date="2025-09" db="UniProtKB">
        <authorList>
            <consortium name="Ensembl"/>
        </authorList>
    </citation>
    <scope>IDENTIFICATION</scope>
</reference>
<accession>H2XZW9</accession>
<reference evidence="1" key="2">
    <citation type="journal article" date="2008" name="Genome Biol.">
        <title>Improved genome assembly and evidence-based global gene model set for the chordate Ciona intestinalis: new insight into intron and operon populations.</title>
        <authorList>
            <person name="Satou Y."/>
            <person name="Mineta K."/>
            <person name="Ogasawara M."/>
            <person name="Sasakura Y."/>
            <person name="Shoguchi E."/>
            <person name="Ueno K."/>
            <person name="Yamada L."/>
            <person name="Matsumoto J."/>
            <person name="Wasserscheid J."/>
            <person name="Dewar K."/>
            <person name="Wiley G.B."/>
            <person name="Macmil S.L."/>
            <person name="Roe B.A."/>
            <person name="Zeller R.W."/>
            <person name="Hastings K.E."/>
            <person name="Lemaire P."/>
            <person name="Lindquist E."/>
            <person name="Endo T."/>
            <person name="Hotta K."/>
            <person name="Inaba K."/>
        </authorList>
    </citation>
    <scope>NUCLEOTIDE SEQUENCE [LARGE SCALE GENOMIC DNA]</scope>
    <source>
        <strain evidence="1">wild type</strain>
    </source>
</reference>
<proteinExistence type="predicted"/>
<protein>
    <submittedName>
        <fullName evidence="1">Uncharacterized protein</fullName>
    </submittedName>
</protein>
<organism evidence="1 2">
    <name type="scientific">Ciona intestinalis</name>
    <name type="common">Transparent sea squirt</name>
    <name type="synonym">Ascidia intestinalis</name>
    <dbReference type="NCBI Taxonomy" id="7719"/>
    <lineage>
        <taxon>Eukaryota</taxon>
        <taxon>Metazoa</taxon>
        <taxon>Chordata</taxon>
        <taxon>Tunicata</taxon>
        <taxon>Ascidiacea</taxon>
        <taxon>Phlebobranchia</taxon>
        <taxon>Cionidae</taxon>
        <taxon>Ciona</taxon>
    </lineage>
</organism>
<dbReference type="EMBL" id="EAAA01001891">
    <property type="status" value="NOT_ANNOTATED_CDS"/>
    <property type="molecule type" value="Genomic_DNA"/>
</dbReference>